<dbReference type="InterPro" id="IPR009057">
    <property type="entry name" value="Homeodomain-like_sf"/>
</dbReference>
<accession>A0ABW2XII0</accession>
<dbReference type="RefSeq" id="WP_131756665.1">
    <property type="nucleotide sequence ID" value="NZ_CAACUY010000019.1"/>
</dbReference>
<protein>
    <submittedName>
        <fullName evidence="4">TetR/AcrR family transcriptional regulator</fullName>
    </submittedName>
</protein>
<reference evidence="5" key="1">
    <citation type="journal article" date="2019" name="Int. J. Syst. Evol. Microbiol.">
        <title>The Global Catalogue of Microorganisms (GCM) 10K type strain sequencing project: providing services to taxonomists for standard genome sequencing and annotation.</title>
        <authorList>
            <consortium name="The Broad Institute Genomics Platform"/>
            <consortium name="The Broad Institute Genome Sequencing Center for Infectious Disease"/>
            <person name="Wu L."/>
            <person name="Ma J."/>
        </authorList>
    </citation>
    <scope>NUCLEOTIDE SEQUENCE [LARGE SCALE GENOMIC DNA]</scope>
    <source>
        <strain evidence="5">JCM 9371</strain>
    </source>
</reference>
<evidence type="ECO:0000259" key="3">
    <source>
        <dbReference type="PROSITE" id="PS50977"/>
    </source>
</evidence>
<dbReference type="PANTHER" id="PTHR43479">
    <property type="entry name" value="ACREF/ENVCD OPERON REPRESSOR-RELATED"/>
    <property type="match status" value="1"/>
</dbReference>
<comment type="caution">
    <text evidence="4">The sequence shown here is derived from an EMBL/GenBank/DDBJ whole genome shotgun (WGS) entry which is preliminary data.</text>
</comment>
<dbReference type="InterPro" id="IPR001647">
    <property type="entry name" value="HTH_TetR"/>
</dbReference>
<evidence type="ECO:0000313" key="4">
    <source>
        <dbReference type="EMBL" id="MFD0686071.1"/>
    </source>
</evidence>
<name>A0ABW2XII0_9ACTN</name>
<feature type="domain" description="HTH tetR-type" evidence="3">
    <location>
        <begin position="15"/>
        <end position="75"/>
    </location>
</feature>
<dbReference type="EMBL" id="JBHTGP010000008">
    <property type="protein sequence ID" value="MFD0686071.1"/>
    <property type="molecule type" value="Genomic_DNA"/>
</dbReference>
<keyword evidence="1 2" id="KW-0238">DNA-binding</keyword>
<dbReference type="Gene3D" id="1.10.357.10">
    <property type="entry name" value="Tetracycline Repressor, domain 2"/>
    <property type="match status" value="1"/>
</dbReference>
<organism evidence="4 5">
    <name type="scientific">Actinomadura fibrosa</name>
    <dbReference type="NCBI Taxonomy" id="111802"/>
    <lineage>
        <taxon>Bacteria</taxon>
        <taxon>Bacillati</taxon>
        <taxon>Actinomycetota</taxon>
        <taxon>Actinomycetes</taxon>
        <taxon>Streptosporangiales</taxon>
        <taxon>Thermomonosporaceae</taxon>
        <taxon>Actinomadura</taxon>
    </lineage>
</organism>
<evidence type="ECO:0000256" key="2">
    <source>
        <dbReference type="PROSITE-ProRule" id="PRU00335"/>
    </source>
</evidence>
<dbReference type="Proteomes" id="UP001597063">
    <property type="component" value="Unassembled WGS sequence"/>
</dbReference>
<evidence type="ECO:0000256" key="1">
    <source>
        <dbReference type="ARBA" id="ARBA00023125"/>
    </source>
</evidence>
<feature type="DNA-binding region" description="H-T-H motif" evidence="2">
    <location>
        <begin position="38"/>
        <end position="57"/>
    </location>
</feature>
<proteinExistence type="predicted"/>
<dbReference type="InterPro" id="IPR050624">
    <property type="entry name" value="HTH-type_Tx_Regulator"/>
</dbReference>
<dbReference type="PANTHER" id="PTHR43479:SF7">
    <property type="entry name" value="TETR-FAMILY TRANSCRIPTIONAL REGULATOR"/>
    <property type="match status" value="1"/>
</dbReference>
<dbReference type="SUPFAM" id="SSF46689">
    <property type="entry name" value="Homeodomain-like"/>
    <property type="match status" value="1"/>
</dbReference>
<keyword evidence="5" id="KW-1185">Reference proteome</keyword>
<sequence>MGSVTAEPSLDRRARRTRAALRAALLDLIAERPLSRIAVSDVTRRADVNRSTFYEHYDDVHGLAADACTRTFDELIAATPVLLPVSGEAERRRGRAELAAVFAHIAERAGLYRALLGPDGSARVIDHLHQRLTIAVHVNLTRPGDGGTHAGDPAAVPHDPAAAALAGALLGAATDWLRRGCPTTPDRLADSLWTGLTETIANA</sequence>
<evidence type="ECO:0000313" key="5">
    <source>
        <dbReference type="Proteomes" id="UP001597063"/>
    </source>
</evidence>
<dbReference type="PROSITE" id="PS50977">
    <property type="entry name" value="HTH_TETR_2"/>
    <property type="match status" value="1"/>
</dbReference>
<gene>
    <name evidence="4" type="ORF">ACFQZM_16335</name>
</gene>